<evidence type="ECO:0000313" key="2">
    <source>
        <dbReference type="Proteomes" id="UP000265341"/>
    </source>
</evidence>
<dbReference type="AlphaFoldDB" id="A0A399EIZ8"/>
<dbReference type="RefSeq" id="WP_119279263.1">
    <property type="nucleotide sequence ID" value="NZ_QWLA01000063.1"/>
</dbReference>
<accession>A0A399EIZ8</accession>
<dbReference type="EMBL" id="QWLA01000063">
    <property type="protein sequence ID" value="RIH84095.1"/>
    <property type="molecule type" value="Genomic_DNA"/>
</dbReference>
<evidence type="ECO:0008006" key="3">
    <source>
        <dbReference type="Google" id="ProtNLM"/>
    </source>
</evidence>
<keyword evidence="2" id="KW-1185">Reference proteome</keyword>
<gene>
    <name evidence="1" type="ORF">Mrose_02771</name>
</gene>
<comment type="caution">
    <text evidence="1">The sequence shown here is derived from an EMBL/GenBank/DDBJ whole genome shotgun (WGS) entry which is preliminary data.</text>
</comment>
<protein>
    <recommendedName>
        <fullName evidence="3">Transglutaminase-like superfamily protein</fullName>
    </recommendedName>
</protein>
<dbReference type="OrthoDB" id="9907977at2"/>
<proteinExistence type="predicted"/>
<dbReference type="Proteomes" id="UP000265341">
    <property type="component" value="Unassembled WGS sequence"/>
</dbReference>
<name>A0A399EIZ8_9DEIN</name>
<evidence type="ECO:0000313" key="1">
    <source>
        <dbReference type="EMBL" id="RIH84095.1"/>
    </source>
</evidence>
<sequence length="200" mass="21296">MRLDPDRYGAVRQWLAFVDPQHPVVRRLVEEAGAGTEPEPVRDPSRTLDLLLRRLRAIRWVGTQGWEPFEKAWGMGEGNCITLSALLVSALLACGLRQSCVLVSGGGLLGQALVAVSSAKGLLTAHAWAVAVLPGSPALIIDPVRMVPEELGGPAAFSARLKLAAPVDQIWTMVFGAREFHLFAHPAACQAHLAGLAQGG</sequence>
<reference evidence="1 2" key="1">
    <citation type="submission" date="2018-08" db="EMBL/GenBank/DDBJ databases">
        <title>Meiothermus roseus NBRC 110900 genome sequencing project.</title>
        <authorList>
            <person name="Da Costa M.S."/>
            <person name="Albuquerque L."/>
            <person name="Raposo P."/>
            <person name="Froufe H.J.C."/>
            <person name="Barroso C.S."/>
            <person name="Egas C."/>
        </authorList>
    </citation>
    <scope>NUCLEOTIDE SEQUENCE [LARGE SCALE GENOMIC DNA]</scope>
    <source>
        <strain evidence="1 2">NBRC 110900</strain>
    </source>
</reference>
<organism evidence="1 2">
    <name type="scientific">Calidithermus roseus</name>
    <dbReference type="NCBI Taxonomy" id="1644118"/>
    <lineage>
        <taxon>Bacteria</taxon>
        <taxon>Thermotogati</taxon>
        <taxon>Deinococcota</taxon>
        <taxon>Deinococci</taxon>
        <taxon>Thermales</taxon>
        <taxon>Thermaceae</taxon>
        <taxon>Calidithermus</taxon>
    </lineage>
</organism>